<evidence type="ECO:0000313" key="1">
    <source>
        <dbReference type="EMBL" id="MBV6340966.1"/>
    </source>
</evidence>
<gene>
    <name evidence="1" type="ORF">HWQ67_05165</name>
</gene>
<organism evidence="1 2">
    <name type="scientific">Candidatus Magnetobacterium casense</name>
    <dbReference type="NCBI Taxonomy" id="1455061"/>
    <lineage>
        <taxon>Bacteria</taxon>
        <taxon>Pseudomonadati</taxon>
        <taxon>Nitrospirota</taxon>
        <taxon>Thermodesulfovibrionia</taxon>
        <taxon>Thermodesulfovibrionales</taxon>
        <taxon>Candidatus Magnetobacteriaceae</taxon>
        <taxon>Candidatus Magnetobacterium</taxon>
    </lineage>
</organism>
<comment type="caution">
    <text evidence="1">The sequence shown here is derived from an EMBL/GenBank/DDBJ whole genome shotgun (WGS) entry which is preliminary data.</text>
</comment>
<protein>
    <submittedName>
        <fullName evidence="1">Uncharacterized protein</fullName>
    </submittedName>
</protein>
<keyword evidence="2" id="KW-1185">Reference proteome</keyword>
<dbReference type="Proteomes" id="UP001196980">
    <property type="component" value="Unassembled WGS sequence"/>
</dbReference>
<sequence>MRDALIEQGHSGWVDAHKTAGHTTMNPYVVRFHLDPEVQNNGGEWIVQPGSPLWPAWVRAMRGPMRFRFPLLDTEEIANQIRMGG</sequence>
<dbReference type="EMBL" id="JABXWD010000062">
    <property type="protein sequence ID" value="MBV6340966.1"/>
    <property type="molecule type" value="Genomic_DNA"/>
</dbReference>
<name>A0ABS6RWF1_9BACT</name>
<reference evidence="1 2" key="1">
    <citation type="journal article" date="2020" name="J Geophys Res Biogeosci">
        <title>Magnetotaxis as an Adaptation to Enable Bacterial Shuttling of Microbial Sulfur and Sulfur Cycling Across Aquatic Oxic#Anoxic Interfaces.</title>
        <authorList>
            <person name="Li J."/>
            <person name="Liu P."/>
            <person name="Wang J."/>
            <person name="Roberts A.P."/>
            <person name="Pan Y."/>
        </authorList>
    </citation>
    <scope>NUCLEOTIDE SEQUENCE [LARGE SCALE GENOMIC DNA]</scope>
    <source>
        <strain evidence="1 2">MYR-1_YQ</strain>
    </source>
</reference>
<evidence type="ECO:0000313" key="2">
    <source>
        <dbReference type="Proteomes" id="UP001196980"/>
    </source>
</evidence>
<proteinExistence type="predicted"/>
<accession>A0ABS6RWF1</accession>